<evidence type="ECO:0000313" key="1">
    <source>
        <dbReference type="EMBL" id="SOB90369.1"/>
    </source>
</evidence>
<keyword evidence="2" id="KW-1185">Reference proteome</keyword>
<protein>
    <submittedName>
        <fullName evidence="1">Uncharacterized protein</fullName>
    </submittedName>
</protein>
<sequence length="37" mass="4210">MLSALFPAFARRRYVWRPAVDLTNPRIAAVLTTFSSN</sequence>
<accession>A0A285R9I7</accession>
<dbReference type="AlphaFoldDB" id="A0A285R9I7"/>
<dbReference type="Proteomes" id="UP000219331">
    <property type="component" value="Unassembled WGS sequence"/>
</dbReference>
<evidence type="ECO:0000313" key="2">
    <source>
        <dbReference type="Proteomes" id="UP000219331"/>
    </source>
</evidence>
<gene>
    <name evidence="1" type="ORF">SAMN05421512_101435</name>
</gene>
<dbReference type="STRING" id="538381.GCA_001696535_01562"/>
<organism evidence="1 2">
    <name type="scientific">Stappia indica</name>
    <dbReference type="NCBI Taxonomy" id="538381"/>
    <lineage>
        <taxon>Bacteria</taxon>
        <taxon>Pseudomonadati</taxon>
        <taxon>Pseudomonadota</taxon>
        <taxon>Alphaproteobacteria</taxon>
        <taxon>Hyphomicrobiales</taxon>
        <taxon>Stappiaceae</taxon>
        <taxon>Stappia</taxon>
    </lineage>
</organism>
<name>A0A285R9I7_9HYPH</name>
<dbReference type="EMBL" id="OBML01000001">
    <property type="protein sequence ID" value="SOB90369.1"/>
    <property type="molecule type" value="Genomic_DNA"/>
</dbReference>
<proteinExistence type="predicted"/>
<reference evidence="1 2" key="1">
    <citation type="submission" date="2017-08" db="EMBL/GenBank/DDBJ databases">
        <authorList>
            <person name="de Groot N.N."/>
        </authorList>
    </citation>
    <scope>NUCLEOTIDE SEQUENCE [LARGE SCALE GENOMIC DNA]</scope>
    <source>
        <strain evidence="1 2">USBA 352</strain>
    </source>
</reference>